<proteinExistence type="predicted"/>
<organism evidence="2 3">
    <name type="scientific">Aliisedimentitalea scapharcae</name>
    <dbReference type="NCBI Taxonomy" id="1524259"/>
    <lineage>
        <taxon>Bacteria</taxon>
        <taxon>Pseudomonadati</taxon>
        <taxon>Pseudomonadota</taxon>
        <taxon>Alphaproteobacteria</taxon>
        <taxon>Rhodobacterales</taxon>
        <taxon>Roseobacteraceae</taxon>
        <taxon>Aliisedimentitalea</taxon>
    </lineage>
</organism>
<feature type="domain" description="DUF4326" evidence="1">
    <location>
        <begin position="10"/>
        <end position="102"/>
    </location>
</feature>
<sequence length="121" mass="13395">MTDPKRIQRKRTKDWRMPKGAVSVCRPGKWGNPFAIGKYVCDTKGQIAIETPAQAVAAFEDMLAIDPRNFPALSEIIEHLRGKDLACWCPLDQPCHADVLLKIANPEGAAMTHQVQGEKQG</sequence>
<keyword evidence="3" id="KW-1185">Reference proteome</keyword>
<name>A0ABZ2XT11_9RHOB</name>
<dbReference type="InterPro" id="IPR025475">
    <property type="entry name" value="DUF4326"/>
</dbReference>
<evidence type="ECO:0000259" key="1">
    <source>
        <dbReference type="Pfam" id="PF14216"/>
    </source>
</evidence>
<dbReference type="EMBL" id="CP123584">
    <property type="protein sequence ID" value="WZK89067.1"/>
    <property type="molecule type" value="Genomic_DNA"/>
</dbReference>
<gene>
    <name evidence="2" type="ORF">QEZ52_00515</name>
</gene>
<accession>A0ABZ2XT11</accession>
<evidence type="ECO:0000313" key="2">
    <source>
        <dbReference type="EMBL" id="WZK89067.1"/>
    </source>
</evidence>
<protein>
    <submittedName>
        <fullName evidence="2">DUF4326 domain-containing protein</fullName>
    </submittedName>
</protein>
<evidence type="ECO:0000313" key="3">
    <source>
        <dbReference type="Proteomes" id="UP001623232"/>
    </source>
</evidence>
<dbReference type="RefSeq" id="WP_406646952.1">
    <property type="nucleotide sequence ID" value="NZ_CP123584.1"/>
</dbReference>
<reference evidence="2 3" key="1">
    <citation type="submission" date="2023-04" db="EMBL/GenBank/DDBJ databases">
        <title>Complete genome sequence of Alisedimentitalea scapharcae.</title>
        <authorList>
            <person name="Rong J.-C."/>
            <person name="Yi M.-L."/>
            <person name="Zhao Q."/>
        </authorList>
    </citation>
    <scope>NUCLEOTIDE SEQUENCE [LARGE SCALE GENOMIC DNA]</scope>
    <source>
        <strain evidence="2 3">KCTC 42119</strain>
    </source>
</reference>
<dbReference type="Pfam" id="PF14216">
    <property type="entry name" value="DUF4326"/>
    <property type="match status" value="1"/>
</dbReference>
<dbReference type="Proteomes" id="UP001623232">
    <property type="component" value="Chromosome"/>
</dbReference>